<organism evidence="1">
    <name type="scientific">Hyalomma excavatum</name>
    <dbReference type="NCBI Taxonomy" id="257692"/>
    <lineage>
        <taxon>Eukaryota</taxon>
        <taxon>Metazoa</taxon>
        <taxon>Ecdysozoa</taxon>
        <taxon>Arthropoda</taxon>
        <taxon>Chelicerata</taxon>
        <taxon>Arachnida</taxon>
        <taxon>Acari</taxon>
        <taxon>Parasitiformes</taxon>
        <taxon>Ixodida</taxon>
        <taxon>Ixodoidea</taxon>
        <taxon>Ixodidae</taxon>
        <taxon>Hyalomminae</taxon>
        <taxon>Hyalomma</taxon>
    </lineage>
</organism>
<dbReference type="InterPro" id="IPR012674">
    <property type="entry name" value="Calycin"/>
</dbReference>
<dbReference type="AlphaFoldDB" id="A0A131XPE9"/>
<feature type="non-terminal residue" evidence="1">
    <location>
        <position position="1"/>
    </location>
</feature>
<dbReference type="Gene3D" id="2.40.128.20">
    <property type="match status" value="1"/>
</dbReference>
<dbReference type="EMBL" id="GEFH01000359">
    <property type="protein sequence ID" value="JAP68222.1"/>
    <property type="molecule type" value="mRNA"/>
</dbReference>
<name>A0A131XPE9_9ACAR</name>
<protein>
    <submittedName>
        <fullName evidence="1">Putative lipocalin-2 28 lipocalin</fullName>
    </submittedName>
</protein>
<proteinExistence type="evidence at transcript level"/>
<reference evidence="1" key="1">
    <citation type="journal article" date="2017" name="Ticks Tick Borne Dis.">
        <title>An insight into the sialome of Hyalomma excavatum.</title>
        <authorList>
            <person name="Ribeiro J.M."/>
            <person name="Slovak M."/>
            <person name="Francischetti I.M."/>
        </authorList>
    </citation>
    <scope>NUCLEOTIDE SEQUENCE</scope>
    <source>
        <strain evidence="1">Samish</strain>
        <tissue evidence="1">Salivary glands</tissue>
    </source>
</reference>
<accession>A0A131XPE9</accession>
<evidence type="ECO:0000313" key="1">
    <source>
        <dbReference type="EMBL" id="JAP68222.1"/>
    </source>
</evidence>
<sequence length="178" mass="20000">VGSVCDDTATTDTVPSFYELTGFLETEQKIWTVLSTVLDSTEGVPDQCISTTKKSLVGTDYEYEECYSIDLLTKICRKVKASLNMGTGRGPVVDASGQRGTSDRKYTAVHYRAEEKCMVLIFVDSGKEECEMRVWDDHVNTTRGVISTDCELDFDKQCKDKPKYMLYDSMCKKLKSDS</sequence>